<name>A0ABP8TC35_9ACTN</name>
<feature type="transmembrane region" description="Helical" evidence="1">
    <location>
        <begin position="32"/>
        <end position="53"/>
    </location>
</feature>
<comment type="caution">
    <text evidence="3">The sequence shown here is derived from an EMBL/GenBank/DDBJ whole genome shotgun (WGS) entry which is preliminary data.</text>
</comment>
<evidence type="ECO:0000313" key="3">
    <source>
        <dbReference type="EMBL" id="GAA4600794.1"/>
    </source>
</evidence>
<accession>A0ABP8TC35</accession>
<keyword evidence="4" id="KW-1185">Reference proteome</keyword>
<evidence type="ECO:0000259" key="2">
    <source>
        <dbReference type="Pfam" id="PF13548"/>
    </source>
</evidence>
<dbReference type="InterPro" id="IPR025196">
    <property type="entry name" value="DUF4126"/>
</dbReference>
<proteinExistence type="predicted"/>
<reference evidence="4" key="1">
    <citation type="journal article" date="2019" name="Int. J. Syst. Evol. Microbiol.">
        <title>The Global Catalogue of Microorganisms (GCM) 10K type strain sequencing project: providing services to taxonomists for standard genome sequencing and annotation.</title>
        <authorList>
            <consortium name="The Broad Institute Genomics Platform"/>
            <consortium name="The Broad Institute Genome Sequencing Center for Infectious Disease"/>
            <person name="Wu L."/>
            <person name="Ma J."/>
        </authorList>
    </citation>
    <scope>NUCLEOTIDE SEQUENCE [LARGE SCALE GENOMIC DNA]</scope>
    <source>
        <strain evidence="4">JCM 17938</strain>
    </source>
</reference>
<keyword evidence="1" id="KW-0472">Membrane</keyword>
<protein>
    <submittedName>
        <fullName evidence="3">DUF4126 domain-containing protein</fullName>
    </submittedName>
</protein>
<evidence type="ECO:0000256" key="1">
    <source>
        <dbReference type="SAM" id="Phobius"/>
    </source>
</evidence>
<feature type="transmembrane region" description="Helical" evidence="1">
    <location>
        <begin position="65"/>
        <end position="87"/>
    </location>
</feature>
<feature type="transmembrane region" description="Helical" evidence="1">
    <location>
        <begin position="178"/>
        <end position="203"/>
    </location>
</feature>
<keyword evidence="1" id="KW-0812">Transmembrane</keyword>
<dbReference type="Pfam" id="PF13548">
    <property type="entry name" value="DUF4126"/>
    <property type="match status" value="1"/>
</dbReference>
<dbReference type="EMBL" id="BAABHJ010000001">
    <property type="protein sequence ID" value="GAA4600794.1"/>
    <property type="molecule type" value="Genomic_DNA"/>
</dbReference>
<feature type="transmembrane region" description="Helical" evidence="1">
    <location>
        <begin position="133"/>
        <end position="149"/>
    </location>
</feature>
<evidence type="ECO:0000313" key="4">
    <source>
        <dbReference type="Proteomes" id="UP001500212"/>
    </source>
</evidence>
<organism evidence="3 4">
    <name type="scientific">Actinoallomurus liliacearum</name>
    <dbReference type="NCBI Taxonomy" id="1080073"/>
    <lineage>
        <taxon>Bacteria</taxon>
        <taxon>Bacillati</taxon>
        <taxon>Actinomycetota</taxon>
        <taxon>Actinomycetes</taxon>
        <taxon>Streptosporangiales</taxon>
        <taxon>Thermomonosporaceae</taxon>
        <taxon>Actinoallomurus</taxon>
    </lineage>
</organism>
<dbReference type="RefSeq" id="WP_345346382.1">
    <property type="nucleotide sequence ID" value="NZ_BAABHJ010000001.1"/>
</dbReference>
<keyword evidence="1" id="KW-1133">Transmembrane helix</keyword>
<feature type="transmembrane region" description="Helical" evidence="1">
    <location>
        <begin position="156"/>
        <end position="172"/>
    </location>
</feature>
<dbReference type="Proteomes" id="UP001500212">
    <property type="component" value="Unassembled WGS sequence"/>
</dbReference>
<gene>
    <name evidence="3" type="ORF">GCM10023195_01150</name>
</gene>
<feature type="domain" description="DUF4126" evidence="2">
    <location>
        <begin position="29"/>
        <end position="207"/>
    </location>
</feature>
<sequence length="229" mass="23843">MEAALVTVAVSGGTFLRIDDVLPGMFATLTGLGLSASAGLNAYIPILVVGLLARFTDVIVLPHQFAWMCNGWALTAVAVLLAAEVVLDKVAVVDHVNDAIQTFVRPAAGGAVFAASDAAARIDHSGWMADHPWVGWALGIVVALCVHVTKAGARPVINVGTVGVGTPFVSAAEDAMSLVVSLVALLIPALVIVFLIVFVLIGWRLTRMIRRRRKPKKSMSGTPSGADGS</sequence>